<comment type="caution">
    <text evidence="1">The sequence shown here is derived from an EMBL/GenBank/DDBJ whole genome shotgun (WGS) entry which is preliminary data.</text>
</comment>
<organism evidence="1 2">
    <name type="scientific">Riccia fluitans</name>
    <dbReference type="NCBI Taxonomy" id="41844"/>
    <lineage>
        <taxon>Eukaryota</taxon>
        <taxon>Viridiplantae</taxon>
        <taxon>Streptophyta</taxon>
        <taxon>Embryophyta</taxon>
        <taxon>Marchantiophyta</taxon>
        <taxon>Marchantiopsida</taxon>
        <taxon>Marchantiidae</taxon>
        <taxon>Marchantiales</taxon>
        <taxon>Ricciaceae</taxon>
        <taxon>Riccia</taxon>
    </lineage>
</organism>
<keyword evidence="2" id="KW-1185">Reference proteome</keyword>
<name>A0ABD1XGW4_9MARC</name>
<dbReference type="EMBL" id="JBHFFA010000122">
    <property type="protein sequence ID" value="KAL2603008.1"/>
    <property type="molecule type" value="Genomic_DNA"/>
</dbReference>
<accession>A0ABD1XGW4</accession>
<dbReference type="Proteomes" id="UP001605036">
    <property type="component" value="Unassembled WGS sequence"/>
</dbReference>
<reference evidence="1 2" key="1">
    <citation type="submission" date="2024-09" db="EMBL/GenBank/DDBJ databases">
        <title>Chromosome-scale assembly of Riccia fluitans.</title>
        <authorList>
            <person name="Paukszto L."/>
            <person name="Sawicki J."/>
            <person name="Karawczyk K."/>
            <person name="Piernik-Szablinska J."/>
            <person name="Szczecinska M."/>
            <person name="Mazdziarz M."/>
        </authorList>
    </citation>
    <scope>NUCLEOTIDE SEQUENCE [LARGE SCALE GENOMIC DNA]</scope>
    <source>
        <strain evidence="1">Rf_01</strain>
        <tissue evidence="1">Aerial parts of the thallus</tissue>
    </source>
</reference>
<proteinExistence type="predicted"/>
<sequence>LKPKNLSCGVISWFAFVGDLLMRGNIQHLQENSSMKLMKKRFSPIDMIFSNCGSIGIYGSGQQVHHQKSISNFAQSVRGSSILIM</sequence>
<gene>
    <name evidence="1" type="ORF">R1flu_017198</name>
</gene>
<feature type="non-terminal residue" evidence="1">
    <location>
        <position position="1"/>
    </location>
</feature>
<protein>
    <submittedName>
        <fullName evidence="1">Uncharacterized protein</fullName>
    </submittedName>
</protein>
<evidence type="ECO:0000313" key="2">
    <source>
        <dbReference type="Proteomes" id="UP001605036"/>
    </source>
</evidence>
<evidence type="ECO:0000313" key="1">
    <source>
        <dbReference type="EMBL" id="KAL2603008.1"/>
    </source>
</evidence>
<dbReference type="AlphaFoldDB" id="A0ABD1XGW4"/>